<dbReference type="GO" id="GO:0005737">
    <property type="term" value="C:cytoplasm"/>
    <property type="evidence" value="ECO:0007669"/>
    <property type="project" value="TreeGrafter"/>
</dbReference>
<dbReference type="InterPro" id="IPR002678">
    <property type="entry name" value="DUF34/NIF3"/>
</dbReference>
<keyword evidence="5" id="KW-1185">Reference proteome</keyword>
<evidence type="ECO:0000313" key="5">
    <source>
        <dbReference type="Proteomes" id="UP000199642"/>
    </source>
</evidence>
<keyword evidence="2 3" id="KW-0479">Metal-binding</keyword>
<dbReference type="STRING" id="435880.SAMN04487988_1029"/>
<sequence>MIPLAQKLKGFFYLEQKAKHMKNHSTYRRDFLIKSGALLGAGLVANPFSLFAEKKTWTVGEIMDTFISQVPNAPFEQTVDTIKVGSRDTVVTGVVTTMFTTMEIIQKAIELKANLIIPHEPTFFSGQDETDYLQEDPVFRAKYDLMEKNGITLWRNHDYVHRMTDDGVRVGVVEDLDWEEYYTPGSRILTIPKTDLRGLINHIKTKLGVPAMRYVGDLNQPCSKVLLLPGAVGGRLQITQIMEQRPDVLVCGESNEWETPEYVRAANEIGMKLSMIEIGHSASEEGGSEFVKNWLNKHMPGLPVFHIPSGNSLQVF</sequence>
<organism evidence="4 5">
    <name type="scientific">Algoriphagus hitonicola</name>
    <dbReference type="NCBI Taxonomy" id="435880"/>
    <lineage>
        <taxon>Bacteria</taxon>
        <taxon>Pseudomonadati</taxon>
        <taxon>Bacteroidota</taxon>
        <taxon>Cytophagia</taxon>
        <taxon>Cytophagales</taxon>
        <taxon>Cyclobacteriaceae</taxon>
        <taxon>Algoriphagus</taxon>
    </lineage>
</organism>
<dbReference type="AlphaFoldDB" id="A0A1I2PX24"/>
<dbReference type="Pfam" id="PF01784">
    <property type="entry name" value="DUF34_NIF3"/>
    <property type="match status" value="1"/>
</dbReference>
<dbReference type="GO" id="GO:0016787">
    <property type="term" value="F:hydrolase activity"/>
    <property type="evidence" value="ECO:0007669"/>
    <property type="project" value="UniProtKB-KW"/>
</dbReference>
<evidence type="ECO:0000256" key="1">
    <source>
        <dbReference type="ARBA" id="ARBA00006964"/>
    </source>
</evidence>
<gene>
    <name evidence="4" type="ORF">SAMN04487988_1029</name>
</gene>
<evidence type="ECO:0000256" key="3">
    <source>
        <dbReference type="PIRSR" id="PIRSR602678-1"/>
    </source>
</evidence>
<dbReference type="Gene3D" id="3.40.1390.30">
    <property type="entry name" value="NIF3 (NGG1p interacting factor 3)-like"/>
    <property type="match status" value="2"/>
</dbReference>
<comment type="similarity">
    <text evidence="1">Belongs to the GTP cyclohydrolase I type 2/NIF3 family.</text>
</comment>
<feature type="binding site" evidence="3">
    <location>
        <position position="280"/>
    </location>
    <ligand>
        <name>a divalent metal cation</name>
        <dbReference type="ChEBI" id="CHEBI:60240"/>
        <label>1</label>
    </ligand>
</feature>
<name>A0A1I2PX24_9BACT</name>
<accession>A0A1I2PX24</accession>
<dbReference type="PANTHER" id="PTHR13799:SF14">
    <property type="entry name" value="GTP CYCLOHYDROLASE 1 TYPE 2 HOMOLOG"/>
    <property type="match status" value="1"/>
</dbReference>
<proteinExistence type="inferred from homology"/>
<dbReference type="PANTHER" id="PTHR13799">
    <property type="entry name" value="NGG1 INTERACTING FACTOR 3"/>
    <property type="match status" value="1"/>
</dbReference>
<dbReference type="GO" id="GO:0046872">
    <property type="term" value="F:metal ion binding"/>
    <property type="evidence" value="ECO:0007669"/>
    <property type="project" value="UniProtKB-KW"/>
</dbReference>
<dbReference type="InterPro" id="IPR036069">
    <property type="entry name" value="DUF34/NIF3_sf"/>
</dbReference>
<reference evidence="5" key="1">
    <citation type="submission" date="2016-10" db="EMBL/GenBank/DDBJ databases">
        <authorList>
            <person name="Varghese N."/>
            <person name="Submissions S."/>
        </authorList>
    </citation>
    <scope>NUCLEOTIDE SEQUENCE [LARGE SCALE GENOMIC DNA]</scope>
    <source>
        <strain evidence="5">DSM 19315</strain>
    </source>
</reference>
<evidence type="ECO:0000256" key="2">
    <source>
        <dbReference type="ARBA" id="ARBA00022723"/>
    </source>
</evidence>
<dbReference type="SUPFAM" id="SSF102705">
    <property type="entry name" value="NIF3 (NGG1p interacting factor 3)-like"/>
    <property type="match status" value="1"/>
</dbReference>
<dbReference type="Proteomes" id="UP000199642">
    <property type="component" value="Unassembled WGS sequence"/>
</dbReference>
<keyword evidence="4" id="KW-0378">Hydrolase</keyword>
<feature type="binding site" evidence="3">
    <location>
        <position position="284"/>
    </location>
    <ligand>
        <name>a divalent metal cation</name>
        <dbReference type="ChEBI" id="CHEBI:60240"/>
        <label>1</label>
    </ligand>
</feature>
<dbReference type="EMBL" id="FOPC01000002">
    <property type="protein sequence ID" value="SFG20170.1"/>
    <property type="molecule type" value="Genomic_DNA"/>
</dbReference>
<evidence type="ECO:0000313" key="4">
    <source>
        <dbReference type="EMBL" id="SFG20170.1"/>
    </source>
</evidence>
<feature type="binding site" evidence="3">
    <location>
        <position position="119"/>
    </location>
    <ligand>
        <name>a divalent metal cation</name>
        <dbReference type="ChEBI" id="CHEBI:60240"/>
        <label>1</label>
    </ligand>
</feature>
<protein>
    <submittedName>
        <fullName evidence="4">Putative GTP cyclohydrolase 1 type 2, NIF3 family</fullName>
    </submittedName>
</protein>